<accession>A0A0F5X7L8</accession>
<comment type="caution">
    <text evidence="2">The sequence shown here is derived from an EMBL/GenBank/DDBJ whole genome shotgun (WGS) entry which is preliminary data.</text>
</comment>
<protein>
    <recommendedName>
        <fullName evidence="1">Thioredoxin domain-containing protein</fullName>
    </recommendedName>
</protein>
<reference evidence="2 3" key="1">
    <citation type="submission" date="2015-03" db="EMBL/GenBank/DDBJ databases">
        <title>Genome Assembly of Staphylococcus cohnii subsp. cohnii strain G22B2.</title>
        <authorList>
            <person name="Nair G."/>
            <person name="Kaur G."/>
            <person name="Khatri I."/>
            <person name="Singh N.K."/>
            <person name="Sathyabama S."/>
            <person name="Maurya S.K."/>
            <person name="Subramanian S."/>
            <person name="Agrewala J.N."/>
            <person name="Mayilraj S."/>
        </authorList>
    </citation>
    <scope>NUCLEOTIDE SEQUENCE [LARGE SCALE GENOMIC DNA]</scope>
    <source>
        <strain evidence="2 3">G22B2</strain>
    </source>
</reference>
<dbReference type="PROSITE" id="PS51352">
    <property type="entry name" value="THIOREDOXIN_2"/>
    <property type="match status" value="1"/>
</dbReference>
<dbReference type="EMBL" id="LAKJ01000005">
    <property type="protein sequence ID" value="KKI64848.1"/>
    <property type="molecule type" value="Genomic_DNA"/>
</dbReference>
<dbReference type="SUPFAM" id="SSF52833">
    <property type="entry name" value="Thioredoxin-like"/>
    <property type="match status" value="1"/>
</dbReference>
<gene>
    <name evidence="2" type="ORF">UF66_2249</name>
</gene>
<dbReference type="GO" id="GO:0016491">
    <property type="term" value="F:oxidoreductase activity"/>
    <property type="evidence" value="ECO:0007669"/>
    <property type="project" value="InterPro"/>
</dbReference>
<sequence length="109" mass="12699">MASWCPTCVAGEKVFKQIHNKYGNNVQLITVDMDPLQDTEQDLKDFQRQYGGEWTHLIDKEYELTKKYKVKQLEEVFLIDSNQEVIYHAVNPSFDDLQKELTRIGVSSS</sequence>
<dbReference type="PATRIC" id="fig|74704.4.peg.2748"/>
<dbReference type="InterPro" id="IPR050553">
    <property type="entry name" value="Thioredoxin_ResA/DsbE_sf"/>
</dbReference>
<dbReference type="PANTHER" id="PTHR42852">
    <property type="entry name" value="THIOL:DISULFIDE INTERCHANGE PROTEIN DSBE"/>
    <property type="match status" value="1"/>
</dbReference>
<evidence type="ECO:0000259" key="1">
    <source>
        <dbReference type="PROSITE" id="PS51352"/>
    </source>
</evidence>
<dbReference type="Pfam" id="PF08534">
    <property type="entry name" value="Redoxin"/>
    <property type="match status" value="1"/>
</dbReference>
<dbReference type="CDD" id="cd02966">
    <property type="entry name" value="TlpA_like_family"/>
    <property type="match status" value="1"/>
</dbReference>
<proteinExistence type="predicted"/>
<dbReference type="InterPro" id="IPR013740">
    <property type="entry name" value="Redoxin"/>
</dbReference>
<dbReference type="InterPro" id="IPR036249">
    <property type="entry name" value="Thioredoxin-like_sf"/>
</dbReference>
<evidence type="ECO:0000313" key="3">
    <source>
        <dbReference type="Proteomes" id="UP000034455"/>
    </source>
</evidence>
<dbReference type="AlphaFoldDB" id="A0A0F5X7L8"/>
<dbReference type="Proteomes" id="UP000034455">
    <property type="component" value="Unassembled WGS sequence"/>
</dbReference>
<dbReference type="Gene3D" id="3.40.30.10">
    <property type="entry name" value="Glutaredoxin"/>
    <property type="match status" value="1"/>
</dbReference>
<evidence type="ECO:0000313" key="2">
    <source>
        <dbReference type="EMBL" id="KKI64848.1"/>
    </source>
</evidence>
<feature type="domain" description="Thioredoxin" evidence="1">
    <location>
        <begin position="1"/>
        <end position="106"/>
    </location>
</feature>
<dbReference type="PANTHER" id="PTHR42852:SF13">
    <property type="entry name" value="PROTEIN DIPZ"/>
    <property type="match status" value="1"/>
</dbReference>
<name>A0A0F5X7L8_STACC</name>
<dbReference type="InterPro" id="IPR013766">
    <property type="entry name" value="Thioredoxin_domain"/>
</dbReference>
<organism evidence="2 3">
    <name type="scientific">Staphylococcus cohnii subsp. cohnii</name>
    <dbReference type="NCBI Taxonomy" id="74704"/>
    <lineage>
        <taxon>Bacteria</taxon>
        <taxon>Bacillati</taxon>
        <taxon>Bacillota</taxon>
        <taxon>Bacilli</taxon>
        <taxon>Bacillales</taxon>
        <taxon>Staphylococcaceae</taxon>
        <taxon>Staphylococcus</taxon>
        <taxon>Staphylococcus cohnii species complex</taxon>
    </lineage>
</organism>